<dbReference type="SMART" id="SM00321">
    <property type="entry name" value="WSC"/>
    <property type="match status" value="3"/>
</dbReference>
<name>K2RYV2_MACPH</name>
<evidence type="ECO:0000313" key="4">
    <source>
        <dbReference type="Proteomes" id="UP000007129"/>
    </source>
</evidence>
<sequence>MSLNSSSKRPDPTQLKRAIIVIHGLNRDPGTYMSNMLSALAQVKSHPEVSTDSVAILAPYFANGDDKYTGYYPWVNGSGAGKGAISSALVWKGSQWASGAENQYPSTITTVSSYYVLDQLTQYFDNKTLFPNMNQIVVAGHSLGAQTVQRYCEVGNALTTNSPVVYWIGNPNSFGWMTTDRPIDYSSCSTYDDWRDGLNGYSNSYGSALVSSGRPAVLRNYNSKKIAYARGTFDLGDDSSTCAPYTTGVNRNERFFNFIKAFPPVKGFTTVDYVAKGHDAGGMFASDAGQARLFLDNFDGSGSKAFDFGYPRIQDGDDPYPDPAKSSAIAPTSPGTFSGMTYQGCYSDQNPSALSLKSYSRDDNTIELCTATCAASGYRIAGLEFGREMAAPTAISCPASDATIFTASDGQTFLVECGIDHEAGDIGNPVYPGTFAACVSQCASTSGCVDVSYVNNGPCYLKSSLGKVLTNSGIWGAKLVMGTTSSSSSIAVFSSSASSSSAASGPAPSSANGSSSSATGTTSTASSSSITASTGSTSASLAITSSSSLIVTPSSSISSVSSSTSLTTSASLPSGIIAKGCYVDGNTRALATQIYSNSSNTPSLCATACQQQGHKYSGTEYGQECWCGPNLPITAATASDCSSTCAGDSTQKCGGGFRLSVTEDTTWQQKLFARASYGTWNLMSCYQDNVNSQRTLPSSVAVGDSSSVTIAKCLDACAAKGFRYCGAEYYRECYGSAEQPADSLAVSGYSDPLLAGCNYACSGNSTEACGGANKVLVYTNNGTTTQE</sequence>
<dbReference type="PROSITE" id="PS51212">
    <property type="entry name" value="WSC"/>
    <property type="match status" value="2"/>
</dbReference>
<dbReference type="OrthoDB" id="2019572at2759"/>
<dbReference type="SUPFAM" id="SSF53474">
    <property type="entry name" value="alpha/beta-Hydrolases"/>
    <property type="match status" value="1"/>
</dbReference>
<gene>
    <name evidence="3" type="ORF">MPH_04851</name>
</gene>
<dbReference type="Pfam" id="PF01822">
    <property type="entry name" value="WSC"/>
    <property type="match status" value="3"/>
</dbReference>
<dbReference type="InterPro" id="IPR029058">
    <property type="entry name" value="AB_hydrolase_fold"/>
</dbReference>
<evidence type="ECO:0000256" key="1">
    <source>
        <dbReference type="SAM" id="MobiDB-lite"/>
    </source>
</evidence>
<dbReference type="InParanoid" id="K2RYV2"/>
<dbReference type="HOGENOM" id="CLU_356417_0_0_1"/>
<dbReference type="InterPro" id="IPR002889">
    <property type="entry name" value="WSC_carb-bd"/>
</dbReference>
<feature type="domain" description="WSC" evidence="2">
    <location>
        <begin position="679"/>
        <end position="781"/>
    </location>
</feature>
<dbReference type="eggNOG" id="KOG4157">
    <property type="taxonomic scope" value="Eukaryota"/>
</dbReference>
<feature type="domain" description="WSC" evidence="2">
    <location>
        <begin position="575"/>
        <end position="665"/>
    </location>
</feature>
<dbReference type="EMBL" id="AHHD01000221">
    <property type="protein sequence ID" value="EKG17902.1"/>
    <property type="molecule type" value="Genomic_DNA"/>
</dbReference>
<dbReference type="PANTHER" id="PTHR35560">
    <property type="entry name" value="BLL0132 PROTEIN"/>
    <property type="match status" value="1"/>
</dbReference>
<dbReference type="STRING" id="1126212.K2RYV2"/>
<feature type="region of interest" description="Disordered" evidence="1">
    <location>
        <begin position="499"/>
        <end position="533"/>
    </location>
</feature>
<dbReference type="Proteomes" id="UP000007129">
    <property type="component" value="Unassembled WGS sequence"/>
</dbReference>
<protein>
    <submittedName>
        <fullName evidence="3">Carbohydrate-binding WSC</fullName>
    </submittedName>
</protein>
<dbReference type="AlphaFoldDB" id="K2RYV2"/>
<dbReference type="VEuPathDB" id="FungiDB:MPH_04851"/>
<organism evidence="3 4">
    <name type="scientific">Macrophomina phaseolina (strain MS6)</name>
    <name type="common">Charcoal rot fungus</name>
    <dbReference type="NCBI Taxonomy" id="1126212"/>
    <lineage>
        <taxon>Eukaryota</taxon>
        <taxon>Fungi</taxon>
        <taxon>Dikarya</taxon>
        <taxon>Ascomycota</taxon>
        <taxon>Pezizomycotina</taxon>
        <taxon>Dothideomycetes</taxon>
        <taxon>Dothideomycetes incertae sedis</taxon>
        <taxon>Botryosphaeriales</taxon>
        <taxon>Botryosphaeriaceae</taxon>
        <taxon>Macrophomina</taxon>
    </lineage>
</organism>
<dbReference type="PANTHER" id="PTHR35560:SF3">
    <property type="entry name" value="PEPTIDASE S9 PROLYL OLIGOPEPTIDASE CATALYTIC DOMAIN-CONTAINING PROTEIN"/>
    <property type="match status" value="1"/>
</dbReference>
<accession>K2RYV2</accession>
<evidence type="ECO:0000313" key="3">
    <source>
        <dbReference type="EMBL" id="EKG17902.1"/>
    </source>
</evidence>
<dbReference type="Gene3D" id="3.40.50.1820">
    <property type="entry name" value="alpha/beta hydrolase"/>
    <property type="match status" value="1"/>
</dbReference>
<proteinExistence type="predicted"/>
<evidence type="ECO:0000259" key="2">
    <source>
        <dbReference type="PROSITE" id="PS51212"/>
    </source>
</evidence>
<comment type="caution">
    <text evidence="3">The sequence shown here is derived from an EMBL/GenBank/DDBJ whole genome shotgun (WGS) entry which is preliminary data.</text>
</comment>
<reference evidence="3 4" key="1">
    <citation type="journal article" date="2012" name="BMC Genomics">
        <title>Tools to kill: Genome of one of the most destructive plant pathogenic fungi Macrophomina phaseolina.</title>
        <authorList>
            <person name="Islam M.S."/>
            <person name="Haque M.S."/>
            <person name="Islam M.M."/>
            <person name="Emdad E.M."/>
            <person name="Halim A."/>
            <person name="Hossen Q.M.M."/>
            <person name="Hossain M.Z."/>
            <person name="Ahmed B."/>
            <person name="Rahim S."/>
            <person name="Rahman M.S."/>
            <person name="Alam M.M."/>
            <person name="Hou S."/>
            <person name="Wan X."/>
            <person name="Saito J.A."/>
            <person name="Alam M."/>
        </authorList>
    </citation>
    <scope>NUCLEOTIDE SEQUENCE [LARGE SCALE GENOMIC DNA]</scope>
    <source>
        <strain evidence="3 4">MS6</strain>
    </source>
</reference>